<dbReference type="AlphaFoldDB" id="A0A2U1NS04"/>
<dbReference type="EMBL" id="PKPP01002285">
    <property type="protein sequence ID" value="PWA76296.1"/>
    <property type="molecule type" value="Genomic_DNA"/>
</dbReference>
<dbReference type="Gene3D" id="1.20.58.1040">
    <property type="match status" value="1"/>
</dbReference>
<feature type="domain" description="X8" evidence="2">
    <location>
        <begin position="34"/>
        <end position="112"/>
    </location>
</feature>
<dbReference type="InterPro" id="IPR012946">
    <property type="entry name" value="X8"/>
</dbReference>
<keyword evidence="1" id="KW-0732">Signal</keyword>
<reference evidence="3 4" key="1">
    <citation type="journal article" date="2018" name="Mol. Plant">
        <title>The genome of Artemisia annua provides insight into the evolution of Asteraceae family and artemisinin biosynthesis.</title>
        <authorList>
            <person name="Shen Q."/>
            <person name="Zhang L."/>
            <person name="Liao Z."/>
            <person name="Wang S."/>
            <person name="Yan T."/>
            <person name="Shi P."/>
            <person name="Liu M."/>
            <person name="Fu X."/>
            <person name="Pan Q."/>
            <person name="Wang Y."/>
            <person name="Lv Z."/>
            <person name="Lu X."/>
            <person name="Zhang F."/>
            <person name="Jiang W."/>
            <person name="Ma Y."/>
            <person name="Chen M."/>
            <person name="Hao X."/>
            <person name="Li L."/>
            <person name="Tang Y."/>
            <person name="Lv G."/>
            <person name="Zhou Y."/>
            <person name="Sun X."/>
            <person name="Brodelius P.E."/>
            <person name="Rose J.K.C."/>
            <person name="Tang K."/>
        </authorList>
    </citation>
    <scope>NUCLEOTIDE SEQUENCE [LARGE SCALE GENOMIC DNA]</scope>
    <source>
        <strain evidence="4">cv. Huhao1</strain>
        <tissue evidence="3">Leaf</tissue>
    </source>
</reference>
<name>A0A2U1NS04_ARTAN</name>
<evidence type="ECO:0000313" key="3">
    <source>
        <dbReference type="EMBL" id="PWA76296.1"/>
    </source>
</evidence>
<keyword evidence="4" id="KW-1185">Reference proteome</keyword>
<proteinExistence type="predicted"/>
<dbReference type="Pfam" id="PF07983">
    <property type="entry name" value="X8"/>
    <property type="match status" value="1"/>
</dbReference>
<protein>
    <submittedName>
        <fullName evidence="3">X8 domain-containing protein</fullName>
    </submittedName>
</protein>
<sequence length="113" mass="12945">MKTKRINRLTHSWRKAIERVFFNMVMAILSQDKSWCVSRTETSDEKLQAVLDYVCGKLDCKEIQPGGSCFDPDTYMNHGSYAIDIDYRANNVCDQSYALLTTVDPSFGKCVYP</sequence>
<organism evidence="3 4">
    <name type="scientific">Artemisia annua</name>
    <name type="common">Sweet wormwood</name>
    <dbReference type="NCBI Taxonomy" id="35608"/>
    <lineage>
        <taxon>Eukaryota</taxon>
        <taxon>Viridiplantae</taxon>
        <taxon>Streptophyta</taxon>
        <taxon>Embryophyta</taxon>
        <taxon>Tracheophyta</taxon>
        <taxon>Spermatophyta</taxon>
        <taxon>Magnoliopsida</taxon>
        <taxon>eudicotyledons</taxon>
        <taxon>Gunneridae</taxon>
        <taxon>Pentapetalae</taxon>
        <taxon>asterids</taxon>
        <taxon>campanulids</taxon>
        <taxon>Asterales</taxon>
        <taxon>Asteraceae</taxon>
        <taxon>Asteroideae</taxon>
        <taxon>Anthemideae</taxon>
        <taxon>Artemisiinae</taxon>
        <taxon>Artemisia</taxon>
    </lineage>
</organism>
<dbReference type="Proteomes" id="UP000245207">
    <property type="component" value="Unassembled WGS sequence"/>
</dbReference>
<dbReference type="STRING" id="35608.A0A2U1NS04"/>
<dbReference type="GO" id="GO:0009506">
    <property type="term" value="C:plasmodesma"/>
    <property type="evidence" value="ECO:0007669"/>
    <property type="project" value="UniProtKB-ARBA"/>
</dbReference>
<dbReference type="SMART" id="SM00768">
    <property type="entry name" value="X8"/>
    <property type="match status" value="1"/>
</dbReference>
<dbReference type="PANTHER" id="PTHR31044:SF147">
    <property type="entry name" value="CARBOHYDRATE-BINDING X8 DOMAIN PROTEIN"/>
    <property type="match status" value="1"/>
</dbReference>
<comment type="caution">
    <text evidence="3">The sequence shown here is derived from an EMBL/GenBank/DDBJ whole genome shotgun (WGS) entry which is preliminary data.</text>
</comment>
<evidence type="ECO:0000259" key="2">
    <source>
        <dbReference type="SMART" id="SM00768"/>
    </source>
</evidence>
<evidence type="ECO:0000313" key="4">
    <source>
        <dbReference type="Proteomes" id="UP000245207"/>
    </source>
</evidence>
<dbReference type="InterPro" id="IPR044788">
    <property type="entry name" value="X8_dom_prot"/>
</dbReference>
<accession>A0A2U1NS04</accession>
<dbReference type="PANTHER" id="PTHR31044">
    <property type="entry name" value="BETA-1,3 GLUCANASE"/>
    <property type="match status" value="1"/>
</dbReference>
<dbReference type="OrthoDB" id="1928574at2759"/>
<evidence type="ECO:0000256" key="1">
    <source>
        <dbReference type="ARBA" id="ARBA00022729"/>
    </source>
</evidence>
<gene>
    <name evidence="3" type="ORF">CTI12_AA233920</name>
</gene>